<dbReference type="Proteomes" id="UP000245433">
    <property type="component" value="Unassembled WGS sequence"/>
</dbReference>
<dbReference type="InterPro" id="IPR005325">
    <property type="entry name" value="DUF308_memb"/>
</dbReference>
<dbReference type="Pfam" id="PF03729">
    <property type="entry name" value="DUF308"/>
    <property type="match status" value="2"/>
</dbReference>
<protein>
    <submittedName>
        <fullName evidence="2">Uncharacterized membrane protein HdeD (DUF308 family)</fullName>
    </submittedName>
</protein>
<feature type="transmembrane region" description="Helical" evidence="1">
    <location>
        <begin position="153"/>
        <end position="171"/>
    </location>
</feature>
<comment type="caution">
    <text evidence="2">The sequence shown here is derived from an EMBL/GenBank/DDBJ whole genome shotgun (WGS) entry which is preliminary data.</text>
</comment>
<keyword evidence="1" id="KW-0812">Transmembrane</keyword>
<accession>A0A2U1D5F6</accession>
<evidence type="ECO:0000313" key="3">
    <source>
        <dbReference type="Proteomes" id="UP000245433"/>
    </source>
</evidence>
<evidence type="ECO:0000256" key="1">
    <source>
        <dbReference type="SAM" id="Phobius"/>
    </source>
</evidence>
<dbReference type="AlphaFoldDB" id="A0A2U1D5F6"/>
<dbReference type="GO" id="GO:0005886">
    <property type="term" value="C:plasma membrane"/>
    <property type="evidence" value="ECO:0007669"/>
    <property type="project" value="TreeGrafter"/>
</dbReference>
<name>A0A2U1D5F6_9LACO</name>
<dbReference type="PANTHER" id="PTHR34989:SF1">
    <property type="entry name" value="PROTEIN HDED"/>
    <property type="match status" value="1"/>
</dbReference>
<proteinExistence type="predicted"/>
<dbReference type="InterPro" id="IPR052712">
    <property type="entry name" value="Acid_resist_chaperone_HdeD"/>
</dbReference>
<keyword evidence="3" id="KW-1185">Reference proteome</keyword>
<evidence type="ECO:0000313" key="2">
    <source>
        <dbReference type="EMBL" id="PVY82829.1"/>
    </source>
</evidence>
<keyword evidence="1" id="KW-0472">Membrane</keyword>
<organism evidence="2 3">
    <name type="scientific">Convivina intestini</name>
    <dbReference type="NCBI Taxonomy" id="1505726"/>
    <lineage>
        <taxon>Bacteria</taxon>
        <taxon>Bacillati</taxon>
        <taxon>Bacillota</taxon>
        <taxon>Bacilli</taxon>
        <taxon>Lactobacillales</taxon>
        <taxon>Lactobacillaceae</taxon>
        <taxon>Convivina</taxon>
    </lineage>
</organism>
<feature type="transmembrane region" description="Helical" evidence="1">
    <location>
        <begin position="12"/>
        <end position="28"/>
    </location>
</feature>
<dbReference type="EMBL" id="QEKT01000010">
    <property type="protein sequence ID" value="PVY82829.1"/>
    <property type="molecule type" value="Genomic_DNA"/>
</dbReference>
<gene>
    <name evidence="2" type="ORF">C7384_11023</name>
</gene>
<reference evidence="2 3" key="1">
    <citation type="submission" date="2018-04" db="EMBL/GenBank/DDBJ databases">
        <title>Genomic Encyclopedia of Type Strains, Phase IV (KMG-IV): sequencing the most valuable type-strain genomes for metagenomic binning, comparative biology and taxonomic classification.</title>
        <authorList>
            <person name="Goeker M."/>
        </authorList>
    </citation>
    <scope>NUCLEOTIDE SEQUENCE [LARGE SCALE GENOMIC DNA]</scope>
    <source>
        <strain evidence="2 3">DSM 28795</strain>
    </source>
</reference>
<sequence>MGNNTKNKINWLEMLMGILFIILAISIFNHPISFLVSFSFLFGIMAWVGAVHTTIQARQFKKDGLVNNNYWLFKVLIDVLVGFIFIFHVGVGVSTIGILFAIWFIVDSIAQLYMSRIGLHISAIMGTFSIIIAAISLALGIILLFSPVMAATVLVYMVVFYLFFFGVSAIVDAF</sequence>
<dbReference type="RefSeq" id="WP_165806803.1">
    <property type="nucleotide sequence ID" value="NZ_CAKOEX010000010.1"/>
</dbReference>
<dbReference type="PANTHER" id="PTHR34989">
    <property type="entry name" value="PROTEIN HDED"/>
    <property type="match status" value="1"/>
</dbReference>
<keyword evidence="1" id="KW-1133">Transmembrane helix</keyword>
<feature type="transmembrane region" description="Helical" evidence="1">
    <location>
        <begin position="34"/>
        <end position="55"/>
    </location>
</feature>
<feature type="transmembrane region" description="Helical" evidence="1">
    <location>
        <begin position="75"/>
        <end position="105"/>
    </location>
</feature>
<feature type="transmembrane region" description="Helical" evidence="1">
    <location>
        <begin position="117"/>
        <end position="146"/>
    </location>
</feature>